<dbReference type="RefSeq" id="WP_093426787.1">
    <property type="nucleotide sequence ID" value="NZ_FOMJ01000001.1"/>
</dbReference>
<keyword evidence="1" id="KW-0472">Membrane</keyword>
<dbReference type="EMBL" id="FOMJ01000001">
    <property type="protein sequence ID" value="SFC92074.1"/>
    <property type="molecule type" value="Genomic_DNA"/>
</dbReference>
<keyword evidence="1" id="KW-0812">Transmembrane</keyword>
<dbReference type="AlphaFoldDB" id="A0A1I1N345"/>
<reference evidence="2 3" key="1">
    <citation type="submission" date="2016-10" db="EMBL/GenBank/DDBJ databases">
        <authorList>
            <person name="de Groot N.N."/>
        </authorList>
    </citation>
    <scope>NUCLEOTIDE SEQUENCE [LARGE SCALE GENOMIC DNA]</scope>
    <source>
        <strain evidence="2 3">HL3</strain>
    </source>
</reference>
<proteinExistence type="predicted"/>
<evidence type="ECO:0000313" key="2">
    <source>
        <dbReference type="EMBL" id="SFC92074.1"/>
    </source>
</evidence>
<dbReference type="Pfam" id="PF04307">
    <property type="entry name" value="YdjM"/>
    <property type="match status" value="1"/>
</dbReference>
<dbReference type="PANTHER" id="PTHR35531">
    <property type="entry name" value="INNER MEMBRANE PROTEIN YBCI-RELATED"/>
    <property type="match status" value="1"/>
</dbReference>
<name>A0A1I1N345_9GAMM</name>
<dbReference type="InterPro" id="IPR007404">
    <property type="entry name" value="YdjM-like"/>
</dbReference>
<accession>A0A1I1N345</accession>
<organism evidence="2 3">
    <name type="scientific">Thiohalospira halophila DSM 15071</name>
    <dbReference type="NCBI Taxonomy" id="1123397"/>
    <lineage>
        <taxon>Bacteria</taxon>
        <taxon>Pseudomonadati</taxon>
        <taxon>Pseudomonadota</taxon>
        <taxon>Gammaproteobacteria</taxon>
        <taxon>Thiohalospirales</taxon>
        <taxon>Thiohalospiraceae</taxon>
        <taxon>Thiohalospira</taxon>
    </lineage>
</organism>
<feature type="transmembrane region" description="Helical" evidence="1">
    <location>
        <begin position="93"/>
        <end position="119"/>
    </location>
</feature>
<keyword evidence="1" id="KW-1133">Transmembrane helix</keyword>
<gene>
    <name evidence="2" type="ORF">SAMN05660831_00086</name>
</gene>
<dbReference type="OrthoDB" id="5459053at2"/>
<dbReference type="Proteomes" id="UP000198611">
    <property type="component" value="Unassembled WGS sequence"/>
</dbReference>
<sequence>MMAFSHMLMGIASWGTVATATGQPMDPATMGAAFLGSLAPDIDHPRSWLGRRLPFISWPLAGLVGHRGITHSLLAVAAAVSAIVWWPQLGAGLVMAFAVGYLAHLLGDAVTESGIPLFWPLGNRVRLPPAVSVGGLGEVVLLLGFLAVTAPISGFWGFGEVATFLQEGSL</sequence>
<protein>
    <submittedName>
        <fullName evidence="2">Inner membrane protein</fullName>
    </submittedName>
</protein>
<keyword evidence="3" id="KW-1185">Reference proteome</keyword>
<dbReference type="PANTHER" id="PTHR35531:SF1">
    <property type="entry name" value="INNER MEMBRANE PROTEIN YBCI-RELATED"/>
    <property type="match status" value="1"/>
</dbReference>
<evidence type="ECO:0000313" key="3">
    <source>
        <dbReference type="Proteomes" id="UP000198611"/>
    </source>
</evidence>
<dbReference type="STRING" id="1123397.SAMN05660831_00086"/>
<evidence type="ECO:0000256" key="1">
    <source>
        <dbReference type="SAM" id="Phobius"/>
    </source>
</evidence>